<reference evidence="1" key="1">
    <citation type="submission" date="2006-10" db="EMBL/GenBank/DDBJ databases">
        <title>Complete sequence of Solibacter usitatus Ellin6076.</title>
        <authorList>
            <consortium name="US DOE Joint Genome Institute"/>
            <person name="Copeland A."/>
            <person name="Lucas S."/>
            <person name="Lapidus A."/>
            <person name="Barry K."/>
            <person name="Detter J.C."/>
            <person name="Glavina del Rio T."/>
            <person name="Hammon N."/>
            <person name="Israni S."/>
            <person name="Dalin E."/>
            <person name="Tice H."/>
            <person name="Pitluck S."/>
            <person name="Thompson L.S."/>
            <person name="Brettin T."/>
            <person name="Bruce D."/>
            <person name="Han C."/>
            <person name="Tapia R."/>
            <person name="Gilna P."/>
            <person name="Schmutz J."/>
            <person name="Larimer F."/>
            <person name="Land M."/>
            <person name="Hauser L."/>
            <person name="Kyrpides N."/>
            <person name="Mikhailova N."/>
            <person name="Janssen P.H."/>
            <person name="Kuske C.R."/>
            <person name="Richardson P."/>
        </authorList>
    </citation>
    <scope>NUCLEOTIDE SEQUENCE</scope>
    <source>
        <strain evidence="1">Ellin6076</strain>
    </source>
</reference>
<dbReference type="STRING" id="234267.Acid_4884"/>
<sequence length="320" mass="36291">MLPNILLDSKTRAPSPWMSAHLHFPGAALARFLELRGRRVVKDCGATWYAGPGRFLMSLPYQATINPDPKELRRMIRETGAFGARFPSATWSGVESGLYVMSAREYDIESVHVKQRRRVRHGLETFHVRPATKAQLLSQGWSLNLSTMARQGRYDPEFGDRRRWETLVEAAFACSEISFPAAFHGGRMAAYMVTCREQRWLHILHQMSRQDDLSHFPNHVLTYEVTRQAASDPDLDAIAYGYVPLCAANGLHEYKLRFGYQLIPHRSAIQLHPLLDTLLNSRLARAAVHAVRCLYHHNPRLETIETVLKGAHTSGPAMPL</sequence>
<dbReference type="InterPro" id="IPR016181">
    <property type="entry name" value="Acyl_CoA_acyltransferase"/>
</dbReference>
<protein>
    <submittedName>
        <fullName evidence="1">Uncharacterized protein</fullName>
    </submittedName>
</protein>
<gene>
    <name evidence="1" type="ordered locus">Acid_4884</name>
</gene>
<accession>Q01WX2</accession>
<proteinExistence type="predicted"/>
<dbReference type="eggNOG" id="ENOG5032WF9">
    <property type="taxonomic scope" value="Bacteria"/>
</dbReference>
<dbReference type="EMBL" id="CP000473">
    <property type="protein sequence ID" value="ABJ85843.1"/>
    <property type="molecule type" value="Genomic_DNA"/>
</dbReference>
<dbReference type="HOGENOM" id="CLU_868504_0_0_0"/>
<dbReference type="InParanoid" id="Q01WX2"/>
<dbReference type="KEGG" id="sus:Acid_4884"/>
<name>Q01WX2_SOLUE</name>
<dbReference type="SUPFAM" id="SSF55729">
    <property type="entry name" value="Acyl-CoA N-acyltransferases (Nat)"/>
    <property type="match status" value="1"/>
</dbReference>
<organism evidence="1">
    <name type="scientific">Solibacter usitatus (strain Ellin6076)</name>
    <dbReference type="NCBI Taxonomy" id="234267"/>
    <lineage>
        <taxon>Bacteria</taxon>
        <taxon>Pseudomonadati</taxon>
        <taxon>Acidobacteriota</taxon>
        <taxon>Terriglobia</taxon>
        <taxon>Bryobacterales</taxon>
        <taxon>Solibacteraceae</taxon>
        <taxon>Candidatus Solibacter</taxon>
    </lineage>
</organism>
<evidence type="ECO:0000313" key="1">
    <source>
        <dbReference type="EMBL" id="ABJ85843.1"/>
    </source>
</evidence>
<dbReference type="Gene3D" id="3.40.630.30">
    <property type="match status" value="1"/>
</dbReference>
<dbReference type="AlphaFoldDB" id="Q01WX2"/>